<name>A0A182FFQ7_ANOAL</name>
<dbReference type="InterPro" id="IPR036236">
    <property type="entry name" value="Znf_C2H2_sf"/>
</dbReference>
<evidence type="ECO:0000313" key="13">
    <source>
        <dbReference type="EnsemblMetazoa" id="AALB005349-PA"/>
    </source>
</evidence>
<keyword evidence="14" id="KW-1185">Reference proteome</keyword>
<sequence>MVQELTSSVPEELYNLTQLAEVSLAAGKLSTSAAANRSQQQQQQQHQHHQIPACAADYLMHHHHHPVMYSIVRYGAESAGDKMLMTPITGGDLYTPTYHVLNQPQNGTIPIVQLMQQDQRNAHSAGFSAASDHSPSATAIATKKKWTKKWEIIHGSQATVPSSESCHGAGDSSPVCEPSPRKRPAVQLSPVDADGDYDRDRTGLIYYAPTIGGRSEAGDEVTDTGPPASDKEPNTLTILECPVNRTSVSCFGNGPQADADDLSLARGSTSEESQDSGMVECNYSHKVFDRKKARKLRTVSCTSTSSSNSCGTPVGSIGDGAGPDSGEATEPANDSESSAPRSVTKQKTGLGSADRSIAGRNSGDETSTSGTAEDVHICPECNKQYSTSSNLARHRQTHRSLEDKKARRCPFCSKVYVSMPAYSMHVRTHNQGCQCPTCGKCFSRPWLLQGHIRTHTGEKPFQCNVCQKAFADKSNLRAHVQTHSNMKPHSCGRCGKSFALKSYLYKHEDSSCLKSEKPAKAPKATSNRPRRKSSKERSAAVESMSEAIPSPSTNSSPASYASTQQQQQQPVPSSVPMETTSQASSIAFKDVVRAKIREVFGDNCKKAARLLTTASAAGHSVSAATAAAPGVPDNRISVIRMASSTGELYNPSGDSSQHAGSAVVDQMEVRSTSASNSEAAVNGYRATYACSIDGASKRKKASRKKKLAHLMASSATQCVLSVEKCPSRYEENDIDTVGALSEQHRSIALQELGETDDKRRVAVGAMRQWIATHPHIRKCRTDARFLLRFLRARAYDLDAARLTLERYLTMRQTFRLWYENLDPTDRYMRELVEEVQGCLPLGVDRAGRMVALVRVRSFDVTRYNCYHLGRFQHMLFEAFFDDVTVQIGGGVAIVDCEAATMGHMMCFKLTDVRNFIECIQHALPVRVREVHIVRLPMIGQALGNLVLSFAGDELRRRIFFHSSMDEVVKFVDRDLLPVEYGGKVKPEEVTAALKHRLATQRDALLLLDQLEIDCAPYAHFWNQSEADGDVEFGMEID</sequence>
<evidence type="ECO:0000256" key="9">
    <source>
        <dbReference type="ARBA" id="ARBA00023242"/>
    </source>
</evidence>
<dbReference type="STRING" id="7167.A0A182FFQ7"/>
<keyword evidence="9" id="KW-0539">Nucleus</keyword>
<dbReference type="GO" id="GO:1902936">
    <property type="term" value="F:phosphatidylinositol bisphosphate binding"/>
    <property type="evidence" value="ECO:0007669"/>
    <property type="project" value="TreeGrafter"/>
</dbReference>
<evidence type="ECO:0000256" key="3">
    <source>
        <dbReference type="ARBA" id="ARBA00022737"/>
    </source>
</evidence>
<dbReference type="InterPro" id="IPR036865">
    <property type="entry name" value="CRAL-TRIO_dom_sf"/>
</dbReference>
<keyword evidence="7" id="KW-0238">DNA-binding</keyword>
<dbReference type="PROSITE" id="PS50191">
    <property type="entry name" value="CRAL_TRIO"/>
    <property type="match status" value="1"/>
</dbReference>
<dbReference type="PANTHER" id="PTHR10174">
    <property type="entry name" value="ALPHA-TOCOPHEROL TRANSFER PROTEIN-RELATED"/>
    <property type="match status" value="1"/>
</dbReference>
<keyword evidence="5" id="KW-0862">Zinc</keyword>
<protein>
    <recommendedName>
        <fullName evidence="11">Escargot/snail protein homolog</fullName>
    </recommendedName>
</protein>
<dbReference type="GO" id="GO:0008270">
    <property type="term" value="F:zinc ion binding"/>
    <property type="evidence" value="ECO:0007669"/>
    <property type="project" value="UniProtKB-KW"/>
</dbReference>
<dbReference type="PROSITE" id="PS50157">
    <property type="entry name" value="ZINC_FINGER_C2H2_2"/>
    <property type="match status" value="4"/>
</dbReference>
<dbReference type="PROSITE" id="PS00028">
    <property type="entry name" value="ZINC_FINGER_C2H2_1"/>
    <property type="match status" value="3"/>
</dbReference>
<dbReference type="InterPro" id="IPR036273">
    <property type="entry name" value="CRAL/TRIO_N_dom_sf"/>
</dbReference>
<keyword evidence="3" id="KW-0677">Repeat</keyword>
<dbReference type="InterPro" id="IPR013087">
    <property type="entry name" value="Znf_C2H2_type"/>
</dbReference>
<dbReference type="PANTHER" id="PTHR10174:SF166">
    <property type="entry name" value="LD40136P"/>
    <property type="match status" value="1"/>
</dbReference>
<dbReference type="SUPFAM" id="SSF46938">
    <property type="entry name" value="CRAL/TRIO N-terminal domain"/>
    <property type="match status" value="1"/>
</dbReference>
<evidence type="ECO:0000256" key="5">
    <source>
        <dbReference type="ARBA" id="ARBA00022833"/>
    </source>
</evidence>
<dbReference type="SMART" id="SM00516">
    <property type="entry name" value="SEC14"/>
    <property type="match status" value="1"/>
</dbReference>
<dbReference type="FunFam" id="3.30.160.60:FF:000130">
    <property type="entry name" value="Spalt-like transcription factor 4"/>
    <property type="match status" value="1"/>
</dbReference>
<dbReference type="SMART" id="SM01100">
    <property type="entry name" value="CRAL_TRIO_N"/>
    <property type="match status" value="1"/>
</dbReference>
<dbReference type="VEuPathDB" id="VectorBase:AALB20_027348"/>
<dbReference type="SUPFAM" id="SSF52087">
    <property type="entry name" value="CRAL/TRIO domain"/>
    <property type="match status" value="1"/>
</dbReference>
<dbReference type="VEuPathDB" id="VectorBase:AALB20_027935"/>
<dbReference type="InterPro" id="IPR001251">
    <property type="entry name" value="CRAL-TRIO_dom"/>
</dbReference>
<evidence type="ECO:0000256" key="8">
    <source>
        <dbReference type="ARBA" id="ARBA00023163"/>
    </source>
</evidence>
<dbReference type="Proteomes" id="UP000069272">
    <property type="component" value="Chromosome 3L"/>
</dbReference>
<keyword evidence="8" id="KW-0804">Transcription</keyword>
<evidence type="ECO:0000256" key="1">
    <source>
        <dbReference type="ARBA" id="ARBA00004123"/>
    </source>
</evidence>
<dbReference type="PRINTS" id="PR00180">
    <property type="entry name" value="CRETINALDHBP"/>
</dbReference>
<dbReference type="Pfam" id="PF00650">
    <property type="entry name" value="CRAL_TRIO"/>
    <property type="match status" value="1"/>
</dbReference>
<dbReference type="Gene3D" id="1.10.8.20">
    <property type="entry name" value="N-terminal domain of phosphatidylinositol transfer protein sec14p"/>
    <property type="match status" value="1"/>
</dbReference>
<dbReference type="FunFam" id="3.30.160.60:FF:000446">
    <property type="entry name" value="Zinc finger protein"/>
    <property type="match status" value="1"/>
</dbReference>
<dbReference type="Gene3D" id="3.40.525.10">
    <property type="entry name" value="CRAL-TRIO lipid binding domain"/>
    <property type="match status" value="1"/>
</dbReference>
<feature type="compositionally biased region" description="Low complexity" evidence="12">
    <location>
        <begin position="555"/>
        <end position="576"/>
    </location>
</feature>
<dbReference type="Pfam" id="PF00096">
    <property type="entry name" value="zf-C2H2"/>
    <property type="match status" value="3"/>
</dbReference>
<reference evidence="13" key="2">
    <citation type="submission" date="2022-08" db="UniProtKB">
        <authorList>
            <consortium name="EnsemblMetazoa"/>
        </authorList>
    </citation>
    <scope>IDENTIFICATION</scope>
    <source>
        <strain evidence="13">STECLA/ALBI9_A</strain>
    </source>
</reference>
<comment type="subcellular location">
    <subcellularLocation>
        <location evidence="1">Nucleus</location>
    </subcellularLocation>
</comment>
<evidence type="ECO:0000256" key="4">
    <source>
        <dbReference type="ARBA" id="ARBA00022771"/>
    </source>
</evidence>
<evidence type="ECO:0000256" key="11">
    <source>
        <dbReference type="ARBA" id="ARBA00073761"/>
    </source>
</evidence>
<dbReference type="SUPFAM" id="SSF57667">
    <property type="entry name" value="beta-beta-alpha zinc fingers"/>
    <property type="match status" value="3"/>
</dbReference>
<dbReference type="GO" id="GO:0016020">
    <property type="term" value="C:membrane"/>
    <property type="evidence" value="ECO:0007669"/>
    <property type="project" value="TreeGrafter"/>
</dbReference>
<dbReference type="InterPro" id="IPR011074">
    <property type="entry name" value="CRAL/TRIO_N_dom"/>
</dbReference>
<dbReference type="CDD" id="cd00170">
    <property type="entry name" value="SEC14"/>
    <property type="match status" value="1"/>
</dbReference>
<dbReference type="FunFam" id="3.30.160.60:FF:000043">
    <property type="entry name" value="Scratch family zinc finger 2"/>
    <property type="match status" value="1"/>
</dbReference>
<dbReference type="EnsemblMetazoa" id="AALB005349-RA">
    <property type="protein sequence ID" value="AALB005349-PA"/>
    <property type="gene ID" value="AALB005349"/>
</dbReference>
<evidence type="ECO:0000256" key="6">
    <source>
        <dbReference type="ARBA" id="ARBA00023015"/>
    </source>
</evidence>
<evidence type="ECO:0000256" key="10">
    <source>
        <dbReference type="ARBA" id="ARBA00037948"/>
    </source>
</evidence>
<evidence type="ECO:0000256" key="7">
    <source>
        <dbReference type="ARBA" id="ARBA00023125"/>
    </source>
</evidence>
<evidence type="ECO:0000313" key="14">
    <source>
        <dbReference type="Proteomes" id="UP000069272"/>
    </source>
</evidence>
<dbReference type="GO" id="GO:0003677">
    <property type="term" value="F:DNA binding"/>
    <property type="evidence" value="ECO:0007669"/>
    <property type="project" value="UniProtKB-KW"/>
</dbReference>
<dbReference type="AlphaFoldDB" id="A0A182FFQ7"/>
<evidence type="ECO:0000256" key="12">
    <source>
        <dbReference type="SAM" id="MobiDB-lite"/>
    </source>
</evidence>
<reference evidence="13 14" key="1">
    <citation type="journal article" date="2017" name="G3 (Bethesda)">
        <title>The Physical Genome Mapping of Anopheles albimanus Corrected Scaffold Misassemblies and Identified Interarm Rearrangements in Genus Anopheles.</title>
        <authorList>
            <person name="Artemov G.N."/>
            <person name="Peery A.N."/>
            <person name="Jiang X."/>
            <person name="Tu Z."/>
            <person name="Stegniy V.N."/>
            <person name="Sharakhova M.V."/>
            <person name="Sharakhov I.V."/>
        </authorList>
    </citation>
    <scope>NUCLEOTIDE SEQUENCE [LARGE SCALE GENOMIC DNA]</scope>
    <source>
        <strain evidence="13 14">ALBI9_A</strain>
    </source>
</reference>
<feature type="region of interest" description="Disordered" evidence="12">
    <location>
        <begin position="302"/>
        <end position="371"/>
    </location>
</feature>
<comment type="similarity">
    <text evidence="10">Belongs to the snail C2H2-type zinc-finger protein family.</text>
</comment>
<accession>A0A182FFQ7</accession>
<keyword evidence="6" id="KW-0805">Transcription regulation</keyword>
<evidence type="ECO:0000256" key="2">
    <source>
        <dbReference type="ARBA" id="ARBA00022723"/>
    </source>
</evidence>
<proteinExistence type="inferred from homology"/>
<organism evidence="13 14">
    <name type="scientific">Anopheles albimanus</name>
    <name type="common">New world malaria mosquito</name>
    <dbReference type="NCBI Taxonomy" id="7167"/>
    <lineage>
        <taxon>Eukaryota</taxon>
        <taxon>Metazoa</taxon>
        <taxon>Ecdysozoa</taxon>
        <taxon>Arthropoda</taxon>
        <taxon>Hexapoda</taxon>
        <taxon>Insecta</taxon>
        <taxon>Pterygota</taxon>
        <taxon>Neoptera</taxon>
        <taxon>Endopterygota</taxon>
        <taxon>Diptera</taxon>
        <taxon>Nematocera</taxon>
        <taxon>Culicoidea</taxon>
        <taxon>Culicidae</taxon>
        <taxon>Anophelinae</taxon>
        <taxon>Anopheles</taxon>
    </lineage>
</organism>
<feature type="region of interest" description="Disordered" evidence="12">
    <location>
        <begin position="214"/>
        <end position="234"/>
    </location>
</feature>
<feature type="region of interest" description="Disordered" evidence="12">
    <location>
        <begin position="515"/>
        <end position="579"/>
    </location>
</feature>
<keyword evidence="4" id="KW-0863">Zinc-finger</keyword>
<dbReference type="GO" id="GO:0005634">
    <property type="term" value="C:nucleus"/>
    <property type="evidence" value="ECO:0007669"/>
    <property type="project" value="UniProtKB-SubCell"/>
</dbReference>
<feature type="region of interest" description="Disordered" evidence="12">
    <location>
        <begin position="159"/>
        <end position="195"/>
    </location>
</feature>
<dbReference type="Gene3D" id="3.30.160.60">
    <property type="entry name" value="Classic Zinc Finger"/>
    <property type="match status" value="4"/>
</dbReference>
<feature type="compositionally biased region" description="Polar residues" evidence="12">
    <location>
        <begin position="332"/>
        <end position="349"/>
    </location>
</feature>
<dbReference type="SMART" id="SM00355">
    <property type="entry name" value="ZnF_C2H2"/>
    <property type="match status" value="5"/>
</dbReference>
<keyword evidence="2" id="KW-0479">Metal-binding</keyword>
<dbReference type="VEuPathDB" id="VectorBase:AALB005349"/>